<dbReference type="Pfam" id="PF16552">
    <property type="entry name" value="OAM_alpha"/>
    <property type="match status" value="1"/>
</dbReference>
<comment type="caution">
    <text evidence="2">The sequence shown here is derived from an EMBL/GenBank/DDBJ whole genome shotgun (WGS) entry which is preliminary data.</text>
</comment>
<evidence type="ECO:0000313" key="3">
    <source>
        <dbReference type="Proteomes" id="UP000736583"/>
    </source>
</evidence>
<proteinExistence type="predicted"/>
<name>A0ABS6EZL7_9CLOT</name>
<evidence type="ECO:0000313" key="2">
    <source>
        <dbReference type="EMBL" id="MBU5591476.1"/>
    </source>
</evidence>
<protein>
    <submittedName>
        <fullName evidence="2">Ornithine aminomutase subunit alpha</fullName>
    </submittedName>
</protein>
<keyword evidence="3" id="KW-1185">Reference proteome</keyword>
<organism evidence="2 3">
    <name type="scientific">Clostridium simiarum</name>
    <dbReference type="NCBI Taxonomy" id="2841506"/>
    <lineage>
        <taxon>Bacteria</taxon>
        <taxon>Bacillati</taxon>
        <taxon>Bacillota</taxon>
        <taxon>Clostridia</taxon>
        <taxon>Eubacteriales</taxon>
        <taxon>Clostridiaceae</taxon>
        <taxon>Clostridium</taxon>
    </lineage>
</organism>
<gene>
    <name evidence="2" type="ORF">KQI89_06845</name>
</gene>
<dbReference type="InterPro" id="IPR015130">
    <property type="entry name" value="Lys-AminoMut_A"/>
</dbReference>
<reference evidence="2 3" key="1">
    <citation type="submission" date="2021-06" db="EMBL/GenBank/DDBJ databases">
        <authorList>
            <person name="Sun Q."/>
            <person name="Li D."/>
        </authorList>
    </citation>
    <scope>NUCLEOTIDE SEQUENCE [LARGE SCALE GENOMIC DNA]</scope>
    <source>
        <strain evidence="2 3">MSJ-4</strain>
    </source>
</reference>
<dbReference type="Proteomes" id="UP000736583">
    <property type="component" value="Unassembled WGS sequence"/>
</dbReference>
<dbReference type="RefSeq" id="WP_216456439.1">
    <property type="nucleotide sequence ID" value="NZ_JAHLQL010000001.1"/>
</dbReference>
<sequence length="122" mass="13932">MKREDDFEKRREHLKDLTNEELYERFWSLTEEIVKPMVDLAYTHTSPSIERSVVLRMGFSSLEAKEIIEYGTKWNLLGKGMGNVILTYAKLKGTGYIKAGKELAKGIGWDIVSEDMKAGGDQ</sequence>
<evidence type="ECO:0000259" key="1">
    <source>
        <dbReference type="Pfam" id="PF16552"/>
    </source>
</evidence>
<feature type="domain" description="D-Lysine 5,6-aminomutase alpha subunit" evidence="1">
    <location>
        <begin position="2"/>
        <end position="114"/>
    </location>
</feature>
<accession>A0ABS6EZL7</accession>
<dbReference type="EMBL" id="JAHLQL010000001">
    <property type="protein sequence ID" value="MBU5591476.1"/>
    <property type="molecule type" value="Genomic_DNA"/>
</dbReference>